<keyword evidence="2 10" id="KW-0813">Transport</keyword>
<dbReference type="GO" id="GO:0015344">
    <property type="term" value="F:siderophore uptake transmembrane transporter activity"/>
    <property type="evidence" value="ECO:0007669"/>
    <property type="project" value="TreeGrafter"/>
</dbReference>
<dbReference type="PANTHER" id="PTHR30069:SF29">
    <property type="entry name" value="HEMOGLOBIN AND HEMOGLOBIN-HAPTOGLOBIN-BINDING PROTEIN 1-RELATED"/>
    <property type="match status" value="1"/>
</dbReference>
<dbReference type="InterPro" id="IPR036709">
    <property type="entry name" value="Autotransporte_beta_dom_sf"/>
</dbReference>
<feature type="region of interest" description="Disordered" evidence="12">
    <location>
        <begin position="693"/>
        <end position="738"/>
    </location>
</feature>
<keyword evidence="5 13" id="KW-0732">Signal</keyword>
<dbReference type="Proteomes" id="UP000322917">
    <property type="component" value="Unassembled WGS sequence"/>
</dbReference>
<feature type="chain" id="PRO_5012816364" evidence="13">
    <location>
        <begin position="34"/>
        <end position="1445"/>
    </location>
</feature>
<dbReference type="Gene3D" id="2.40.170.20">
    <property type="entry name" value="TonB-dependent receptor, beta-barrel domain"/>
    <property type="match status" value="1"/>
</dbReference>
<proteinExistence type="inferred from homology"/>
<keyword evidence="6 11" id="KW-0798">TonB box</keyword>
<dbReference type="InterPro" id="IPR005546">
    <property type="entry name" value="Autotransporte_beta"/>
</dbReference>
<evidence type="ECO:0000256" key="2">
    <source>
        <dbReference type="ARBA" id="ARBA00022448"/>
    </source>
</evidence>
<dbReference type="InterPro" id="IPR039426">
    <property type="entry name" value="TonB-dep_rcpt-like"/>
</dbReference>
<evidence type="ECO:0000313" key="15">
    <source>
        <dbReference type="EMBL" id="SHJ63861.1"/>
    </source>
</evidence>
<evidence type="ECO:0000259" key="14">
    <source>
        <dbReference type="PROSITE" id="PS51208"/>
    </source>
</evidence>
<evidence type="ECO:0000256" key="12">
    <source>
        <dbReference type="SAM" id="MobiDB-lite"/>
    </source>
</evidence>
<dbReference type="InterPro" id="IPR037066">
    <property type="entry name" value="Plug_dom_sf"/>
</dbReference>
<keyword evidence="8" id="KW-0675">Receptor</keyword>
<dbReference type="GO" id="GO:0044718">
    <property type="term" value="P:siderophore transmembrane transport"/>
    <property type="evidence" value="ECO:0007669"/>
    <property type="project" value="TreeGrafter"/>
</dbReference>
<dbReference type="Pfam" id="PF07715">
    <property type="entry name" value="Plug"/>
    <property type="match status" value="1"/>
</dbReference>
<dbReference type="SUPFAM" id="SSF56935">
    <property type="entry name" value="Porins"/>
    <property type="match status" value="1"/>
</dbReference>
<dbReference type="PROSITE" id="PS52016">
    <property type="entry name" value="TONB_DEPENDENT_REC_3"/>
    <property type="match status" value="1"/>
</dbReference>
<sequence length="1445" mass="160538">MRGKYRKKRMAKALKVCSLAFMLHIIYTMPGYAALQLTEIAPSSDDININSKSSYTIGAGDAKTTYSSGSQSPGGSYTIPITLNSGSTWRPLDSTSSLSATNLVMNSGSTIDLAYKYSAGNDYTKDNVPTGRKFWEITTTGSRMPARTLTITNGSFGDNVTFRLNLGTKNSQLKSDGTYAASKGYSDAVYLMSPTLIDKDSEAMVNVNLEYILNKNFGAGNTTGFSWDTVTDTMLRGKVEGVFGIYDTNIDKFNVIGTATNQVDGALNKYIISTELKLDEEDTSNGTTYRDYSVYWTAQQQDFLSQGAYSAANAALATRNLWRIEDGLFWKRGDDRRFADSSIVRDDFSDRESVWANTWRGKYTYDGVQNSRFGQIYNGLQVGYDKLRNRELLGGKVYNGLFFSKMTSDADFSAQNAGGADYNSGQGDLDSTGLGAYALWVGNKGHYLDTMVRWGTINNTYTYTDSFGDSYQKDFTAKTYGLGARYGLRMDKGNGWYLEPEAGLSYGVMRSFDFRLSNGLKYGQDQTDMLLGRAGLSVGKRYGQGEHTGEAYLKLSANHDFLDNGNAMMYAMQNSSNPSLNEVALASQKADNLAGKDTWYDVTLGSHFKLGDSRDGWLEVNKSFGGQVNTDWQLNGGVSWRWGGPAQTDKAVDRTFRKSGGLNLNQPANGLATEVNAELPAQVAPTAANSVVTTHTSQVAPGNEGAAPDQPASDTEKTVAADGTGSPEAAAAPPPGDTKEFTFAPLVVEAARPDWEKKLSPGTVSVIDVPKYKGEQKTLADLLQTVPGVYIDKLSGGGTGHYTTARIRGSSASQVNIYIDGVLVNTGSEQAVNLENLNIDNVERIEVYRGYIPARFAGAAMGGAINIITKKPDKTDSKLSYGLRSFGGQKVNLETTAPVGDGSLLFAVNHEEATGDFKYHKVLSQDDVTGWEPLPGGGFGVKSTLPLTRWRQNNGYEDNNILAKWQDDNWFVKLNYVNNKTHTPQAVGSYLADLPEQYWPASFSTAQRTMRDSTVDTEKTELSFGRRQQTGQVEWGWKLGTIHQDKEALWMRYGNGNRDFVLGGNTFRNDTYNASIDGTWKMGEHHLLEFLTTASKETMKVNFDFDQYSSTAWKKSFEHLFLPKYNLSNYYFQLQDTMKLDDAGSLTFTPLVRAQKADIGIDVKDGEGWLYSYNLGLKKKLNDQWTTWATYGTYHRLPSWYEVFGDGVNLVSKWYEFNSASKWSPETYAEHGKNWDVSVNRTGKLFGTDNDTTLTYFHRQSENLLTTVFNPLTGATWYANYGAGNIRGVELSNKLHWRRYDFTLSATWQDSLITKGYTPYANMSNAAWEGQPFPWTPEWTFNARLDYRFPGDKLSVFGEYNWTDDLSWYNGSGERAYYEALGLFNIGMKYSFDKQFKLIAGINDIANKGPEQQYLYESHSGNGTLGNVAYPQQGRTYYMTMEYSF</sequence>
<dbReference type="NCBIfam" id="TIGR01414">
    <property type="entry name" value="autotrans_barl"/>
    <property type="match status" value="1"/>
</dbReference>
<dbReference type="InterPro" id="IPR036942">
    <property type="entry name" value="Beta-barrel_TonB_sf"/>
</dbReference>
<dbReference type="InterPro" id="IPR000531">
    <property type="entry name" value="Beta-barrel_TonB"/>
</dbReference>
<evidence type="ECO:0000256" key="11">
    <source>
        <dbReference type="RuleBase" id="RU003357"/>
    </source>
</evidence>
<comment type="subcellular location">
    <subcellularLocation>
        <location evidence="1 10">Cell outer membrane</location>
        <topology evidence="1 10">Multi-pass membrane protein</topology>
    </subcellularLocation>
</comment>
<evidence type="ECO:0000256" key="5">
    <source>
        <dbReference type="ARBA" id="ARBA00022729"/>
    </source>
</evidence>
<evidence type="ECO:0000256" key="3">
    <source>
        <dbReference type="ARBA" id="ARBA00022452"/>
    </source>
</evidence>
<keyword evidence="4 10" id="KW-0812">Transmembrane</keyword>
<evidence type="ECO:0000256" key="8">
    <source>
        <dbReference type="ARBA" id="ARBA00023170"/>
    </source>
</evidence>
<name>A0A1M6KXX5_9FIRM</name>
<dbReference type="EMBL" id="FQZD01000030">
    <property type="protein sequence ID" value="SHJ63861.1"/>
    <property type="molecule type" value="Genomic_DNA"/>
</dbReference>
<evidence type="ECO:0000256" key="1">
    <source>
        <dbReference type="ARBA" id="ARBA00004571"/>
    </source>
</evidence>
<evidence type="ECO:0000256" key="9">
    <source>
        <dbReference type="ARBA" id="ARBA00023237"/>
    </source>
</evidence>
<dbReference type="Gene3D" id="2.40.128.130">
    <property type="entry name" value="Autotransporter beta-domain"/>
    <property type="match status" value="1"/>
</dbReference>
<gene>
    <name evidence="15" type="ORF">SAMN02745170_02981</name>
</gene>
<evidence type="ECO:0000256" key="4">
    <source>
        <dbReference type="ARBA" id="ARBA00022692"/>
    </source>
</evidence>
<dbReference type="Gene3D" id="2.170.130.10">
    <property type="entry name" value="TonB-dependent receptor, plug domain"/>
    <property type="match status" value="1"/>
</dbReference>
<dbReference type="SUPFAM" id="SSF103515">
    <property type="entry name" value="Autotransporter"/>
    <property type="match status" value="1"/>
</dbReference>
<keyword evidence="3 10" id="KW-1134">Transmembrane beta strand</keyword>
<dbReference type="OrthoDB" id="1627126at2"/>
<keyword evidence="9 10" id="KW-0998">Cell outer membrane</keyword>
<dbReference type="SMART" id="SM00869">
    <property type="entry name" value="Autotransporter"/>
    <property type="match status" value="1"/>
</dbReference>
<dbReference type="Pfam" id="PF03797">
    <property type="entry name" value="Autotransporter"/>
    <property type="match status" value="1"/>
</dbReference>
<keyword evidence="7 10" id="KW-0472">Membrane</keyword>
<reference evidence="15 16" key="1">
    <citation type="submission" date="2016-11" db="EMBL/GenBank/DDBJ databases">
        <authorList>
            <person name="Varghese N."/>
            <person name="Submissions S."/>
        </authorList>
    </citation>
    <scope>NUCLEOTIDE SEQUENCE [LARGE SCALE GENOMIC DNA]</scope>
    <source>
        <strain evidence="15 16">DSM 15287</strain>
    </source>
</reference>
<dbReference type="PROSITE" id="PS51208">
    <property type="entry name" value="AUTOTRANSPORTER"/>
    <property type="match status" value="1"/>
</dbReference>
<evidence type="ECO:0000256" key="13">
    <source>
        <dbReference type="SAM" id="SignalP"/>
    </source>
</evidence>
<feature type="domain" description="Autotransporter" evidence="14">
    <location>
        <begin position="347"/>
        <end position="642"/>
    </location>
</feature>
<dbReference type="GO" id="GO:0009279">
    <property type="term" value="C:cell outer membrane"/>
    <property type="evidence" value="ECO:0007669"/>
    <property type="project" value="UniProtKB-SubCell"/>
</dbReference>
<evidence type="ECO:0000256" key="10">
    <source>
        <dbReference type="PROSITE-ProRule" id="PRU01360"/>
    </source>
</evidence>
<dbReference type="InterPro" id="IPR006315">
    <property type="entry name" value="OM_autotransptr_brl_dom"/>
</dbReference>
<organism evidence="15 16">
    <name type="scientific">Propionispora hippei DSM 15287</name>
    <dbReference type="NCBI Taxonomy" id="1123003"/>
    <lineage>
        <taxon>Bacteria</taxon>
        <taxon>Bacillati</taxon>
        <taxon>Bacillota</taxon>
        <taxon>Negativicutes</taxon>
        <taxon>Selenomonadales</taxon>
        <taxon>Sporomusaceae</taxon>
        <taxon>Propionispora</taxon>
    </lineage>
</organism>
<accession>A0A1M6KXX5</accession>
<dbReference type="InterPro" id="IPR012910">
    <property type="entry name" value="Plug_dom"/>
</dbReference>
<dbReference type="PANTHER" id="PTHR30069">
    <property type="entry name" value="TONB-DEPENDENT OUTER MEMBRANE RECEPTOR"/>
    <property type="match status" value="1"/>
</dbReference>
<evidence type="ECO:0000256" key="6">
    <source>
        <dbReference type="ARBA" id="ARBA00023077"/>
    </source>
</evidence>
<evidence type="ECO:0000313" key="16">
    <source>
        <dbReference type="Proteomes" id="UP000322917"/>
    </source>
</evidence>
<comment type="similarity">
    <text evidence="10 11">Belongs to the TonB-dependent receptor family.</text>
</comment>
<protein>
    <submittedName>
        <fullName evidence="15">Outer membrane autotransporter barrel domain-containing protein</fullName>
    </submittedName>
</protein>
<feature type="signal peptide" evidence="13">
    <location>
        <begin position="1"/>
        <end position="33"/>
    </location>
</feature>
<evidence type="ECO:0000256" key="7">
    <source>
        <dbReference type="ARBA" id="ARBA00023136"/>
    </source>
</evidence>
<dbReference type="Pfam" id="PF00593">
    <property type="entry name" value="TonB_dep_Rec_b-barrel"/>
    <property type="match status" value="1"/>
</dbReference>
<keyword evidence="16" id="KW-1185">Reference proteome</keyword>